<dbReference type="InterPro" id="IPR051801">
    <property type="entry name" value="GH28_Enzymes"/>
</dbReference>
<evidence type="ECO:0000256" key="2">
    <source>
        <dbReference type="ARBA" id="ARBA00022801"/>
    </source>
</evidence>
<accession>D8QUK0</accession>
<dbReference type="InterPro" id="IPR012334">
    <property type="entry name" value="Pectin_lyas_fold"/>
</dbReference>
<feature type="chain" id="PRO_5003121218" evidence="5">
    <location>
        <begin position="20"/>
        <end position="439"/>
    </location>
</feature>
<feature type="signal peptide" evidence="5">
    <location>
        <begin position="1"/>
        <end position="19"/>
    </location>
</feature>
<reference evidence="6 7" key="1">
    <citation type="journal article" date="2011" name="Science">
        <title>The Selaginella genome identifies genetic changes associated with the evolution of vascular plants.</title>
        <authorList>
            <person name="Banks J.A."/>
            <person name="Nishiyama T."/>
            <person name="Hasebe M."/>
            <person name="Bowman J.L."/>
            <person name="Gribskov M."/>
            <person name="dePamphilis C."/>
            <person name="Albert V.A."/>
            <person name="Aono N."/>
            <person name="Aoyama T."/>
            <person name="Ambrose B.A."/>
            <person name="Ashton N.W."/>
            <person name="Axtell M.J."/>
            <person name="Barker E."/>
            <person name="Barker M.S."/>
            <person name="Bennetzen J.L."/>
            <person name="Bonawitz N.D."/>
            <person name="Chapple C."/>
            <person name="Cheng C."/>
            <person name="Correa L.G."/>
            <person name="Dacre M."/>
            <person name="DeBarry J."/>
            <person name="Dreyer I."/>
            <person name="Elias M."/>
            <person name="Engstrom E.M."/>
            <person name="Estelle M."/>
            <person name="Feng L."/>
            <person name="Finet C."/>
            <person name="Floyd S.K."/>
            <person name="Frommer W.B."/>
            <person name="Fujita T."/>
            <person name="Gramzow L."/>
            <person name="Gutensohn M."/>
            <person name="Harholt J."/>
            <person name="Hattori M."/>
            <person name="Heyl A."/>
            <person name="Hirai T."/>
            <person name="Hiwatashi Y."/>
            <person name="Ishikawa M."/>
            <person name="Iwata M."/>
            <person name="Karol K.G."/>
            <person name="Koehler B."/>
            <person name="Kolukisaoglu U."/>
            <person name="Kubo M."/>
            <person name="Kurata T."/>
            <person name="Lalonde S."/>
            <person name="Li K."/>
            <person name="Li Y."/>
            <person name="Litt A."/>
            <person name="Lyons E."/>
            <person name="Manning G."/>
            <person name="Maruyama T."/>
            <person name="Michael T.P."/>
            <person name="Mikami K."/>
            <person name="Miyazaki S."/>
            <person name="Morinaga S."/>
            <person name="Murata T."/>
            <person name="Mueller-Roeber B."/>
            <person name="Nelson D.R."/>
            <person name="Obara M."/>
            <person name="Oguri Y."/>
            <person name="Olmstead R.G."/>
            <person name="Onodera N."/>
            <person name="Petersen B.L."/>
            <person name="Pils B."/>
            <person name="Prigge M."/>
            <person name="Rensing S.A."/>
            <person name="Riano-Pachon D.M."/>
            <person name="Roberts A.W."/>
            <person name="Sato Y."/>
            <person name="Scheller H.V."/>
            <person name="Schulz B."/>
            <person name="Schulz C."/>
            <person name="Shakirov E.V."/>
            <person name="Shibagaki N."/>
            <person name="Shinohara N."/>
            <person name="Shippen D.E."/>
            <person name="Soerensen I."/>
            <person name="Sotooka R."/>
            <person name="Sugimoto N."/>
            <person name="Sugita M."/>
            <person name="Sumikawa N."/>
            <person name="Tanurdzic M."/>
            <person name="Theissen G."/>
            <person name="Ulvskov P."/>
            <person name="Wakazuki S."/>
            <person name="Weng J.K."/>
            <person name="Willats W.W."/>
            <person name="Wipf D."/>
            <person name="Wolf P.G."/>
            <person name="Yang L."/>
            <person name="Zimmer A.D."/>
            <person name="Zhu Q."/>
            <person name="Mitros T."/>
            <person name="Hellsten U."/>
            <person name="Loque D."/>
            <person name="Otillar R."/>
            <person name="Salamov A."/>
            <person name="Schmutz J."/>
            <person name="Shapiro H."/>
            <person name="Lindquist E."/>
            <person name="Lucas S."/>
            <person name="Rokhsar D."/>
            <person name="Grigoriev I.V."/>
        </authorList>
    </citation>
    <scope>NUCLEOTIDE SEQUENCE [LARGE SCALE GENOMIC DNA]</scope>
</reference>
<dbReference type="HOGENOM" id="CLU_016031_8_0_1"/>
<keyword evidence="5" id="KW-0732">Signal</keyword>
<evidence type="ECO:0000256" key="3">
    <source>
        <dbReference type="ARBA" id="ARBA00023295"/>
    </source>
</evidence>
<dbReference type="InterPro" id="IPR000743">
    <property type="entry name" value="Glyco_hydro_28"/>
</dbReference>
<keyword evidence="2 4" id="KW-0378">Hydrolase</keyword>
<dbReference type="Pfam" id="PF00295">
    <property type="entry name" value="Glyco_hydro_28"/>
    <property type="match status" value="1"/>
</dbReference>
<dbReference type="InParanoid" id="D8QUK0"/>
<evidence type="ECO:0000313" key="7">
    <source>
        <dbReference type="Proteomes" id="UP000001514"/>
    </source>
</evidence>
<sequence>MDFLLLALWIAWRSCLVCAIPIGARPHSASIVDFGAIGDGVTLNTLAFQNAMFYLSSITATDKGGAMLYVPEGRWLTGSFNLTSHFTLYLERGAVILGSQDPSQWPIIDPLPSYGRGRELPGGRHISLVHGENLEDVVITGENGTIDGQGAKWWRWSKLGLLNHTRGHLVEFVSSTNIIISNVTLVNSPFWTLHPVYCTNVLIQGVTILAPQDSPNTDGIDPDSSSNVCIQDCYISNGDDMIAIKSGWDEYGIAYGQPSSNIHIRRVTGQTKRGAAIAIGSETSGGIENVLVEDLVAVSTKSGVSIRTGVGRGAYIRNVVLSSITLLDIQTAITISGFSSEHPDNGYNATAFPVVEKVTVRGVTGNTLDRPGRILGIPEVPFRDICLEDIALDASTGLTAWKCTDVEGYSSSVTPKICKELSENNSPDACPFQLPGTFW</sequence>
<dbReference type="SUPFAM" id="SSF51126">
    <property type="entry name" value="Pectin lyase-like"/>
    <property type="match status" value="1"/>
</dbReference>
<dbReference type="PANTHER" id="PTHR31339">
    <property type="entry name" value="PECTIN LYASE-RELATED"/>
    <property type="match status" value="1"/>
</dbReference>
<evidence type="ECO:0000256" key="5">
    <source>
        <dbReference type="SAM" id="SignalP"/>
    </source>
</evidence>
<dbReference type="InterPro" id="IPR006626">
    <property type="entry name" value="PbH1"/>
</dbReference>
<dbReference type="KEGG" id="smo:SELMODRAFT_78556"/>
<dbReference type="AlphaFoldDB" id="D8QUK0"/>
<gene>
    <name evidence="6" type="ORF">SELMODRAFT_78556</name>
</gene>
<evidence type="ECO:0000313" key="6">
    <source>
        <dbReference type="EMBL" id="EFJ36305.1"/>
    </source>
</evidence>
<dbReference type="OMA" id="WIAWRSC"/>
<dbReference type="GO" id="GO:0005975">
    <property type="term" value="P:carbohydrate metabolic process"/>
    <property type="evidence" value="ECO:0007669"/>
    <property type="project" value="InterPro"/>
</dbReference>
<keyword evidence="3 4" id="KW-0326">Glycosidase</keyword>
<evidence type="ECO:0000256" key="4">
    <source>
        <dbReference type="RuleBase" id="RU361169"/>
    </source>
</evidence>
<dbReference type="Gramene" id="EFJ36305">
    <property type="protein sequence ID" value="EFJ36305"/>
    <property type="gene ID" value="SELMODRAFT_78556"/>
</dbReference>
<dbReference type="SMART" id="SM00710">
    <property type="entry name" value="PbH1"/>
    <property type="match status" value="5"/>
</dbReference>
<name>D8QUK0_SELML</name>
<dbReference type="Gene3D" id="2.160.20.10">
    <property type="entry name" value="Single-stranded right-handed beta-helix, Pectin lyase-like"/>
    <property type="match status" value="1"/>
</dbReference>
<dbReference type="Proteomes" id="UP000001514">
    <property type="component" value="Unassembled WGS sequence"/>
</dbReference>
<proteinExistence type="inferred from homology"/>
<comment type="similarity">
    <text evidence="1 4">Belongs to the glycosyl hydrolase 28 family.</text>
</comment>
<keyword evidence="7" id="KW-1185">Reference proteome</keyword>
<dbReference type="STRING" id="88036.D8QUK0"/>
<dbReference type="eggNOG" id="ENOG502QTPQ">
    <property type="taxonomic scope" value="Eukaryota"/>
</dbReference>
<dbReference type="InterPro" id="IPR011050">
    <property type="entry name" value="Pectin_lyase_fold/virulence"/>
</dbReference>
<dbReference type="EMBL" id="GL377567">
    <property type="protein sequence ID" value="EFJ36305.1"/>
    <property type="molecule type" value="Genomic_DNA"/>
</dbReference>
<dbReference type="OrthoDB" id="187139at2759"/>
<protein>
    <submittedName>
        <fullName evidence="6">Uncharacterized protein</fullName>
    </submittedName>
</protein>
<organism evidence="7">
    <name type="scientific">Selaginella moellendorffii</name>
    <name type="common">Spikemoss</name>
    <dbReference type="NCBI Taxonomy" id="88036"/>
    <lineage>
        <taxon>Eukaryota</taxon>
        <taxon>Viridiplantae</taxon>
        <taxon>Streptophyta</taxon>
        <taxon>Embryophyta</taxon>
        <taxon>Tracheophyta</taxon>
        <taxon>Lycopodiopsida</taxon>
        <taxon>Selaginellales</taxon>
        <taxon>Selaginellaceae</taxon>
        <taxon>Selaginella</taxon>
    </lineage>
</organism>
<evidence type="ECO:0000256" key="1">
    <source>
        <dbReference type="ARBA" id="ARBA00008834"/>
    </source>
</evidence>
<dbReference type="GO" id="GO:0004650">
    <property type="term" value="F:polygalacturonase activity"/>
    <property type="evidence" value="ECO:0007669"/>
    <property type="project" value="InterPro"/>
</dbReference>
<dbReference type="PANTHER" id="PTHR31339:SF86">
    <property type="entry name" value="PECTATE LYASE SUPERFAMILY PROTEIN DOMAIN-CONTAINING PROTEIN"/>
    <property type="match status" value="1"/>
</dbReference>